<name>A0AAV8V830_9CUCU</name>
<dbReference type="SUPFAM" id="SSF54495">
    <property type="entry name" value="UBC-like"/>
    <property type="match status" value="1"/>
</dbReference>
<organism evidence="2 3">
    <name type="scientific">Exocentrus adspersus</name>
    <dbReference type="NCBI Taxonomy" id="1586481"/>
    <lineage>
        <taxon>Eukaryota</taxon>
        <taxon>Metazoa</taxon>
        <taxon>Ecdysozoa</taxon>
        <taxon>Arthropoda</taxon>
        <taxon>Hexapoda</taxon>
        <taxon>Insecta</taxon>
        <taxon>Pterygota</taxon>
        <taxon>Neoptera</taxon>
        <taxon>Endopterygota</taxon>
        <taxon>Coleoptera</taxon>
        <taxon>Polyphaga</taxon>
        <taxon>Cucujiformia</taxon>
        <taxon>Chrysomeloidea</taxon>
        <taxon>Cerambycidae</taxon>
        <taxon>Lamiinae</taxon>
        <taxon>Acanthocinini</taxon>
        <taxon>Exocentrus</taxon>
    </lineage>
</organism>
<reference evidence="2 3" key="1">
    <citation type="journal article" date="2023" name="Insect Mol. Biol.">
        <title>Genome sequencing provides insights into the evolution of gene families encoding plant cell wall-degrading enzymes in longhorned beetles.</title>
        <authorList>
            <person name="Shin N.R."/>
            <person name="Okamura Y."/>
            <person name="Kirsch R."/>
            <person name="Pauchet Y."/>
        </authorList>
    </citation>
    <scope>NUCLEOTIDE SEQUENCE [LARGE SCALE GENOMIC DNA]</scope>
    <source>
        <strain evidence="2">EAD_L_NR</strain>
    </source>
</reference>
<sequence length="61" mass="6881">MAMFRPILHPGDDEFGYEATNERWMPVRDPESVIISIILLLSSPNAESPANVEAAQQLRKK</sequence>
<feature type="domain" description="UBC core" evidence="1">
    <location>
        <begin position="1"/>
        <end position="61"/>
    </location>
</feature>
<comment type="caution">
    <text evidence="2">The sequence shown here is derived from an EMBL/GenBank/DDBJ whole genome shotgun (WGS) entry which is preliminary data.</text>
</comment>
<gene>
    <name evidence="2" type="ORF">NQ315_004986</name>
</gene>
<dbReference type="InterPro" id="IPR000608">
    <property type="entry name" value="UBC"/>
</dbReference>
<dbReference type="InterPro" id="IPR016135">
    <property type="entry name" value="UBQ-conjugating_enzyme/RWD"/>
</dbReference>
<evidence type="ECO:0000313" key="3">
    <source>
        <dbReference type="Proteomes" id="UP001159042"/>
    </source>
</evidence>
<dbReference type="EMBL" id="JANEYG010000328">
    <property type="protein sequence ID" value="KAJ8910253.1"/>
    <property type="molecule type" value="Genomic_DNA"/>
</dbReference>
<dbReference type="Pfam" id="PF00179">
    <property type="entry name" value="UQ_con"/>
    <property type="match status" value="1"/>
</dbReference>
<dbReference type="Gene3D" id="3.10.110.10">
    <property type="entry name" value="Ubiquitin Conjugating Enzyme"/>
    <property type="match status" value="1"/>
</dbReference>
<dbReference type="AlphaFoldDB" id="A0AAV8V830"/>
<keyword evidence="3" id="KW-1185">Reference proteome</keyword>
<accession>A0AAV8V830</accession>
<evidence type="ECO:0000259" key="1">
    <source>
        <dbReference type="PROSITE" id="PS50127"/>
    </source>
</evidence>
<proteinExistence type="predicted"/>
<evidence type="ECO:0000313" key="2">
    <source>
        <dbReference type="EMBL" id="KAJ8910253.1"/>
    </source>
</evidence>
<dbReference type="Proteomes" id="UP001159042">
    <property type="component" value="Unassembled WGS sequence"/>
</dbReference>
<protein>
    <recommendedName>
        <fullName evidence="1">UBC core domain-containing protein</fullName>
    </recommendedName>
</protein>
<dbReference type="PROSITE" id="PS50127">
    <property type="entry name" value="UBC_2"/>
    <property type="match status" value="1"/>
</dbReference>